<dbReference type="Gene3D" id="1.10.20.10">
    <property type="entry name" value="Histone, subunit A"/>
    <property type="match status" value="1"/>
</dbReference>
<keyword evidence="2 6" id="KW-0158">Chromosome</keyword>
<reference evidence="8" key="2">
    <citation type="submission" date="2025-08" db="UniProtKB">
        <authorList>
            <consortium name="Ensembl"/>
        </authorList>
    </citation>
    <scope>IDENTIFICATION</scope>
</reference>
<evidence type="ECO:0000256" key="4">
    <source>
        <dbReference type="ARBA" id="ARBA00023125"/>
    </source>
</evidence>
<dbReference type="GO" id="GO:0003677">
    <property type="term" value="F:DNA binding"/>
    <property type="evidence" value="ECO:0007669"/>
    <property type="project" value="UniProtKB-KW"/>
</dbReference>
<dbReference type="Proteomes" id="UP000694411">
    <property type="component" value="Chromosome 14"/>
</dbReference>
<dbReference type="Pfam" id="PF16211">
    <property type="entry name" value="Histone_H2A_C"/>
    <property type="match status" value="1"/>
</dbReference>
<sequence>MAGSKAGKDSRKANKAILEYLTAEVLELARNPSKDFTVQYIIPHYLQLAIRGDEELQSLIKSTVAGKGVIPHIHKYLIGNKGQQQTV</sequence>
<keyword evidence="5 6" id="KW-0544">Nucleosome core</keyword>
<dbReference type="InterPro" id="IPR002119">
    <property type="entry name" value="Histone_H2A"/>
</dbReference>
<dbReference type="SMART" id="SM00414">
    <property type="entry name" value="H2A"/>
    <property type="match status" value="1"/>
</dbReference>
<evidence type="ECO:0000256" key="3">
    <source>
        <dbReference type="ARBA" id="ARBA00022843"/>
    </source>
</evidence>
<dbReference type="GO" id="GO:0000786">
    <property type="term" value="C:nucleosome"/>
    <property type="evidence" value="ECO:0007669"/>
    <property type="project" value="UniProtKB-KW"/>
</dbReference>
<keyword evidence="9" id="KW-1185">Reference proteome</keyword>
<evidence type="ECO:0000256" key="5">
    <source>
        <dbReference type="ARBA" id="ARBA00023269"/>
    </source>
</evidence>
<feature type="domain" description="Histone H2A C-terminal" evidence="7">
    <location>
        <begin position="54"/>
        <end position="83"/>
    </location>
</feature>
<dbReference type="PANTHER" id="PTHR23430">
    <property type="entry name" value="HISTONE H2A"/>
    <property type="match status" value="1"/>
</dbReference>
<evidence type="ECO:0000313" key="9">
    <source>
        <dbReference type="Proteomes" id="UP000694411"/>
    </source>
</evidence>
<dbReference type="Ensembl" id="ENSTGET00000000650.1">
    <property type="protein sequence ID" value="ENSTGEP00000000478.1"/>
    <property type="gene ID" value="ENSTGEG00000000500.1"/>
</dbReference>
<accession>A0A8D2E5G6</accession>
<comment type="subunit">
    <text evidence="6">The nucleosome is a histone octamer containing two molecules each of H2A, H2B, H3 and H4 assembled in one H3-H4 heterotetramer and two H2A-H2B heterodimers. The octamer wraps approximately 147 bp of DNA.</text>
</comment>
<proteinExistence type="inferred from homology"/>
<keyword evidence="6" id="KW-0539">Nucleus</keyword>
<dbReference type="GO" id="GO:0005634">
    <property type="term" value="C:nucleus"/>
    <property type="evidence" value="ECO:0007669"/>
    <property type="project" value="UniProtKB-SubCell"/>
</dbReference>
<evidence type="ECO:0000259" key="7">
    <source>
        <dbReference type="Pfam" id="PF16211"/>
    </source>
</evidence>
<reference evidence="8" key="3">
    <citation type="submission" date="2025-09" db="UniProtKB">
        <authorList>
            <consortium name="Ensembl"/>
        </authorList>
    </citation>
    <scope>IDENTIFICATION</scope>
</reference>
<evidence type="ECO:0000256" key="6">
    <source>
        <dbReference type="RuleBase" id="RU003767"/>
    </source>
</evidence>
<keyword evidence="4 6" id="KW-0238">DNA-binding</keyword>
<organism evidence="8 9">
    <name type="scientific">Theropithecus gelada</name>
    <name type="common">Gelada baboon</name>
    <dbReference type="NCBI Taxonomy" id="9565"/>
    <lineage>
        <taxon>Eukaryota</taxon>
        <taxon>Metazoa</taxon>
        <taxon>Chordata</taxon>
        <taxon>Craniata</taxon>
        <taxon>Vertebrata</taxon>
        <taxon>Euteleostomi</taxon>
        <taxon>Mammalia</taxon>
        <taxon>Eutheria</taxon>
        <taxon>Euarchontoglires</taxon>
        <taxon>Primates</taxon>
        <taxon>Haplorrhini</taxon>
        <taxon>Catarrhini</taxon>
        <taxon>Cercopithecidae</taxon>
        <taxon>Cercopithecinae</taxon>
        <taxon>Theropithecus</taxon>
    </lineage>
</organism>
<dbReference type="PRINTS" id="PR00620">
    <property type="entry name" value="HISTONEH2A"/>
</dbReference>
<dbReference type="InterPro" id="IPR032454">
    <property type="entry name" value="Histone_H2A_C"/>
</dbReference>
<dbReference type="AlphaFoldDB" id="A0A8D2E5G6"/>
<reference evidence="8" key="1">
    <citation type="submission" date="2018-05" db="EMBL/GenBank/DDBJ databases">
        <title>Whole genome of Theropithecus gelada.</title>
        <authorList>
            <person name="Chiou K.L."/>
            <person name="Snyder-Mackler N."/>
        </authorList>
    </citation>
    <scope>NUCLEOTIDE SEQUENCE [LARGE SCALE GENOMIC DNA]</scope>
</reference>
<dbReference type="GO" id="GO:0046982">
    <property type="term" value="F:protein heterodimerization activity"/>
    <property type="evidence" value="ECO:0007669"/>
    <property type="project" value="InterPro"/>
</dbReference>
<keyword evidence="3" id="KW-0832">Ubl conjugation</keyword>
<dbReference type="GO" id="GO:0030527">
    <property type="term" value="F:structural constituent of chromatin"/>
    <property type="evidence" value="ECO:0007669"/>
    <property type="project" value="InterPro"/>
</dbReference>
<evidence type="ECO:0000256" key="2">
    <source>
        <dbReference type="ARBA" id="ARBA00022454"/>
    </source>
</evidence>
<evidence type="ECO:0000313" key="8">
    <source>
        <dbReference type="Ensembl" id="ENSTGEP00000000478.1"/>
    </source>
</evidence>
<dbReference type="InterPro" id="IPR009072">
    <property type="entry name" value="Histone-fold"/>
</dbReference>
<evidence type="ECO:0000256" key="1">
    <source>
        <dbReference type="ARBA" id="ARBA00004286"/>
    </source>
</evidence>
<protein>
    <recommendedName>
        <fullName evidence="6">Histone H2A</fullName>
    </recommendedName>
</protein>
<name>A0A8D2E5G6_THEGE</name>
<dbReference type="SUPFAM" id="SSF47113">
    <property type="entry name" value="Histone-fold"/>
    <property type="match status" value="1"/>
</dbReference>
<comment type="subcellular location">
    <subcellularLocation>
        <location evidence="1">Chromosome</location>
    </subcellularLocation>
    <subcellularLocation>
        <location evidence="6">Nucleus</location>
    </subcellularLocation>
</comment>
<comment type="similarity">
    <text evidence="6">Belongs to the histone H2A family.</text>
</comment>